<reference evidence="2 3" key="1">
    <citation type="submission" date="2023-03" db="EMBL/GenBank/DDBJ databases">
        <title>Bacillus Genome Sequencing.</title>
        <authorList>
            <person name="Dunlap C."/>
        </authorList>
    </citation>
    <scope>NUCLEOTIDE SEQUENCE [LARGE SCALE GENOMIC DNA]</scope>
    <source>
        <strain evidence="2 3">BD-525</strain>
    </source>
</reference>
<organism evidence="2 3">
    <name type="scientific">Paenibacillus dokdonensis</name>
    <dbReference type="NCBI Taxonomy" id="2567944"/>
    <lineage>
        <taxon>Bacteria</taxon>
        <taxon>Bacillati</taxon>
        <taxon>Bacillota</taxon>
        <taxon>Bacilli</taxon>
        <taxon>Bacillales</taxon>
        <taxon>Paenibacillaceae</taxon>
        <taxon>Paenibacillus</taxon>
    </lineage>
</organism>
<dbReference type="InterPro" id="IPR027417">
    <property type="entry name" value="P-loop_NTPase"/>
</dbReference>
<sequence length="633" mass="72939">MNTEGFFISEIRLTGKNKRNASIVLKKGLNVISGASDTGKTYIFQLINYMFGGKDEPKEIDESIGYSTIFIELEKYEGESYTLKREIGDSSIFVYESKIDDISFLQNCVKLKSKHDKDDKDNISTFLLSLTGIKDMLLRKNARGSKISFSFRHLVALMMLNEEKIISEEVPIYSGIPTNKTTEQSAFKTILTGVDDSHGEEIGDPKIYRTRLEGKLEFVGSLLQKLKLELKEKGAQIQGYDANELTLEIEKLMSTLSSNSKEINFRMGQKKEIWIQEQEIKSRILMLEELLERFRLLEKSYLSDLDRLQFLIEGDHYISQLFDSNCPVCNNPFNSKTTEHNHDFYLEDLQIACAEESNKINAQLNDLRETLTNLQNENKENNEKVKLLSQQIKEIEVIIQRELKPAAVLTKERMDNLLNVKRIFQEIELNERRIAEYQTSQLDIMRELSKKNQKMKFINEITTEIYDDFATEVKELLDGWNYPDLTSVSIDYDDQELIVSGKKRKNHGKGYRAIINAAFVIAFMKYTRSIGLKHPGLIILDSPLTTYKERLNQTTLSSSSEEDISLDMKQAFFKNLSELRNDVQVIIFENIDPIKEVQDNMNYIHFSKIIGVGRYGFIPVDNASELVSNNSIE</sequence>
<keyword evidence="1" id="KW-0175">Coiled coil</keyword>
<evidence type="ECO:0000313" key="2">
    <source>
        <dbReference type="EMBL" id="MEC0242829.1"/>
    </source>
</evidence>
<evidence type="ECO:0000313" key="3">
    <source>
        <dbReference type="Proteomes" id="UP001344632"/>
    </source>
</evidence>
<proteinExistence type="predicted"/>
<name>A0ABU6GSY7_9BACL</name>
<evidence type="ECO:0008006" key="4">
    <source>
        <dbReference type="Google" id="ProtNLM"/>
    </source>
</evidence>
<protein>
    <recommendedName>
        <fullName evidence="4">Rad50/SbcC-type AAA domain-containing protein</fullName>
    </recommendedName>
</protein>
<dbReference type="SUPFAM" id="SSF52540">
    <property type="entry name" value="P-loop containing nucleoside triphosphate hydrolases"/>
    <property type="match status" value="1"/>
</dbReference>
<dbReference type="Gene3D" id="3.40.50.300">
    <property type="entry name" value="P-loop containing nucleotide triphosphate hydrolases"/>
    <property type="match status" value="1"/>
</dbReference>
<dbReference type="RefSeq" id="WP_326090589.1">
    <property type="nucleotide sequence ID" value="NZ_JARLKZ010000020.1"/>
</dbReference>
<evidence type="ECO:0000256" key="1">
    <source>
        <dbReference type="SAM" id="Coils"/>
    </source>
</evidence>
<dbReference type="EMBL" id="JARLKZ010000020">
    <property type="protein sequence ID" value="MEC0242829.1"/>
    <property type="molecule type" value="Genomic_DNA"/>
</dbReference>
<dbReference type="Proteomes" id="UP001344632">
    <property type="component" value="Unassembled WGS sequence"/>
</dbReference>
<feature type="coiled-coil region" evidence="1">
    <location>
        <begin position="346"/>
        <end position="391"/>
    </location>
</feature>
<comment type="caution">
    <text evidence="2">The sequence shown here is derived from an EMBL/GenBank/DDBJ whole genome shotgun (WGS) entry which is preliminary data.</text>
</comment>
<gene>
    <name evidence="2" type="ORF">P4H66_23745</name>
</gene>
<keyword evidence="3" id="KW-1185">Reference proteome</keyword>
<accession>A0ABU6GSY7</accession>